<evidence type="ECO:0000256" key="5">
    <source>
        <dbReference type="ARBA" id="ARBA00013180"/>
    </source>
</evidence>
<keyword evidence="7" id="KW-0119">Carbohydrate metabolism</keyword>
<dbReference type="NCBIfam" id="NF002231">
    <property type="entry name" value="PRK01130.1"/>
    <property type="match status" value="1"/>
</dbReference>
<organism evidence="8 9">
    <name type="scientific">Gloeobacter kilaueensis (strain ATCC BAA-2537 / CCAP 1431/1 / ULC 316 / JS1)</name>
    <dbReference type="NCBI Taxonomy" id="1183438"/>
    <lineage>
        <taxon>Bacteria</taxon>
        <taxon>Bacillati</taxon>
        <taxon>Cyanobacteriota</taxon>
        <taxon>Cyanophyceae</taxon>
        <taxon>Gloeobacterales</taxon>
        <taxon>Gloeobacteraceae</taxon>
        <taxon>Gloeobacter</taxon>
    </lineage>
</organism>
<sequence length="233" mass="24131">MSELALLEGLIVSCQAPATSPLHAPPVIAAMAEAACLGGAVGVRIESPAHIQAVRGRVNRPIVGLWKRTYPDSAVYITPTFADAQAVALSGADIVAIDATDRERPNGEQLGDLIARIWTELQKPVLADVATRAEGIAAARLGADIVATTLCGYTEMTHGTPLPALDLVAALAPDLSVPVWCEGGVKSPAQVALARSCGARVVVVGTALTGLDVRVREFAHFAGRVSPTMQTEA</sequence>
<evidence type="ECO:0000256" key="1">
    <source>
        <dbReference type="ARBA" id="ARBA00000056"/>
    </source>
</evidence>
<dbReference type="Gene3D" id="3.20.20.70">
    <property type="entry name" value="Aldolase class I"/>
    <property type="match status" value="1"/>
</dbReference>
<evidence type="ECO:0000313" key="8">
    <source>
        <dbReference type="EMBL" id="AGY59458.1"/>
    </source>
</evidence>
<name>U5QKS1_GLOK1</name>
<dbReference type="PANTHER" id="PTHR36204">
    <property type="entry name" value="N-ACETYLMANNOSAMINE-6-PHOSPHATE 2-EPIMERASE-RELATED"/>
    <property type="match status" value="1"/>
</dbReference>
<comment type="function">
    <text evidence="2">Converts N-acetylmannosamine-6-phosphate (ManNAc-6-P) to N-acetylglucosamine-6-phosphate (GlcNAc-6-P).</text>
</comment>
<dbReference type="InterPro" id="IPR013785">
    <property type="entry name" value="Aldolase_TIM"/>
</dbReference>
<dbReference type="RefSeq" id="WP_023174731.1">
    <property type="nucleotide sequence ID" value="NC_022600.1"/>
</dbReference>
<dbReference type="EMBL" id="CP003587">
    <property type="protein sequence ID" value="AGY59458.1"/>
    <property type="molecule type" value="Genomic_DNA"/>
</dbReference>
<dbReference type="InterPro" id="IPR011060">
    <property type="entry name" value="RibuloseP-bd_barrel"/>
</dbReference>
<evidence type="ECO:0000256" key="2">
    <source>
        <dbReference type="ARBA" id="ARBA00002147"/>
    </source>
</evidence>
<dbReference type="UniPathway" id="UPA00629">
    <property type="reaction ID" value="UER00682"/>
</dbReference>
<dbReference type="Pfam" id="PF04131">
    <property type="entry name" value="NanE"/>
    <property type="match status" value="1"/>
</dbReference>
<dbReference type="CDD" id="cd04729">
    <property type="entry name" value="NanE"/>
    <property type="match status" value="1"/>
</dbReference>
<dbReference type="GO" id="GO:0019262">
    <property type="term" value="P:N-acetylneuraminate catabolic process"/>
    <property type="evidence" value="ECO:0007669"/>
    <property type="project" value="UniProtKB-UniPathway"/>
</dbReference>
<dbReference type="InterPro" id="IPR007260">
    <property type="entry name" value="NanE"/>
</dbReference>
<reference evidence="8 9" key="1">
    <citation type="journal article" date="2013" name="PLoS ONE">
        <title>Cultivation and Complete Genome Sequencing of Gloeobacter kilaueensis sp. nov., from a Lava Cave in Kilauea Caldera, Hawai'i.</title>
        <authorList>
            <person name="Saw J.H."/>
            <person name="Schatz M."/>
            <person name="Brown M.V."/>
            <person name="Kunkel D.D."/>
            <person name="Foster J.S."/>
            <person name="Shick H."/>
            <person name="Christensen S."/>
            <person name="Hou S."/>
            <person name="Wan X."/>
            <person name="Donachie S.P."/>
        </authorList>
    </citation>
    <scope>NUCLEOTIDE SEQUENCE [LARGE SCALE GENOMIC DNA]</scope>
    <source>
        <strain evidence="9">JS</strain>
    </source>
</reference>
<dbReference type="AlphaFoldDB" id="U5QKS1"/>
<accession>U5QKS1</accession>
<keyword evidence="9" id="KW-1185">Reference proteome</keyword>
<dbReference type="eggNOG" id="COG3010">
    <property type="taxonomic scope" value="Bacteria"/>
</dbReference>
<dbReference type="GO" id="GO:0005829">
    <property type="term" value="C:cytosol"/>
    <property type="evidence" value="ECO:0007669"/>
    <property type="project" value="TreeGrafter"/>
</dbReference>
<dbReference type="SUPFAM" id="SSF51366">
    <property type="entry name" value="Ribulose-phoshate binding barrel"/>
    <property type="match status" value="1"/>
</dbReference>
<evidence type="ECO:0000256" key="7">
    <source>
        <dbReference type="ARBA" id="ARBA00023277"/>
    </source>
</evidence>
<proteinExistence type="inferred from homology"/>
<dbReference type="GO" id="GO:0006053">
    <property type="term" value="P:N-acetylmannosamine catabolic process"/>
    <property type="evidence" value="ECO:0007669"/>
    <property type="project" value="TreeGrafter"/>
</dbReference>
<dbReference type="KEGG" id="glj:GKIL_3212"/>
<dbReference type="PATRIC" id="fig|1183438.3.peg.3158"/>
<protein>
    <recommendedName>
        <fullName evidence="5">N-acylglucosamine-6-phosphate 2-epimerase</fullName>
        <ecNumber evidence="5">5.1.3.9</ecNumber>
    </recommendedName>
</protein>
<evidence type="ECO:0000256" key="6">
    <source>
        <dbReference type="ARBA" id="ARBA00023235"/>
    </source>
</evidence>
<dbReference type="EC" id="5.1.3.9" evidence="5"/>
<dbReference type="HOGENOM" id="CLU_086300_1_0_3"/>
<evidence type="ECO:0000256" key="4">
    <source>
        <dbReference type="ARBA" id="ARBA00007439"/>
    </source>
</evidence>
<dbReference type="PANTHER" id="PTHR36204:SF1">
    <property type="entry name" value="N-ACETYLMANNOSAMINE-6-PHOSPHATE 2-EPIMERASE-RELATED"/>
    <property type="match status" value="1"/>
</dbReference>
<comment type="similarity">
    <text evidence="4">Belongs to the NanE family.</text>
</comment>
<evidence type="ECO:0000313" key="9">
    <source>
        <dbReference type="Proteomes" id="UP000017396"/>
    </source>
</evidence>
<comment type="catalytic activity">
    <reaction evidence="1">
        <text>an N-acyl-D-glucosamine 6-phosphate = an N-acyl-D-mannosamine 6-phosphate</text>
        <dbReference type="Rhea" id="RHEA:23932"/>
        <dbReference type="ChEBI" id="CHEBI:57599"/>
        <dbReference type="ChEBI" id="CHEBI:57666"/>
        <dbReference type="EC" id="5.1.3.9"/>
    </reaction>
</comment>
<dbReference type="GO" id="GO:0047465">
    <property type="term" value="F:N-acylglucosamine-6-phosphate 2-epimerase activity"/>
    <property type="evidence" value="ECO:0007669"/>
    <property type="project" value="UniProtKB-EC"/>
</dbReference>
<dbReference type="STRING" id="1183438.GKIL_3212"/>
<dbReference type="Proteomes" id="UP000017396">
    <property type="component" value="Chromosome"/>
</dbReference>
<keyword evidence="6 8" id="KW-0413">Isomerase</keyword>
<evidence type="ECO:0000256" key="3">
    <source>
        <dbReference type="ARBA" id="ARBA00005081"/>
    </source>
</evidence>
<comment type="pathway">
    <text evidence="3">Amino-sugar metabolism; N-acetylneuraminate degradation; D-fructose 6-phosphate from N-acetylneuraminate: step 3/5.</text>
</comment>
<gene>
    <name evidence="8" type="primary">nanE</name>
    <name evidence="8" type="ORF">GKIL_3212</name>
</gene>